<feature type="region of interest" description="Disordered" evidence="1">
    <location>
        <begin position="43"/>
        <end position="71"/>
    </location>
</feature>
<proteinExistence type="predicted"/>
<organism evidence="2 3">
    <name type="scientific">Araneus ventricosus</name>
    <name type="common">Orbweaver spider</name>
    <name type="synonym">Epeira ventricosa</name>
    <dbReference type="NCBI Taxonomy" id="182803"/>
    <lineage>
        <taxon>Eukaryota</taxon>
        <taxon>Metazoa</taxon>
        <taxon>Ecdysozoa</taxon>
        <taxon>Arthropoda</taxon>
        <taxon>Chelicerata</taxon>
        <taxon>Arachnida</taxon>
        <taxon>Araneae</taxon>
        <taxon>Araneomorphae</taxon>
        <taxon>Entelegynae</taxon>
        <taxon>Araneoidea</taxon>
        <taxon>Araneidae</taxon>
        <taxon>Araneus</taxon>
    </lineage>
</organism>
<sequence>MYQLWGCPHSFIPGLFELYQDQEQSYSRKTFASVLKERKQSAVATTKAPNQEIQLDETPESTATGFPPSQEPVNISLPKDFHANIEELADLFRFLKQMQLILAKVSNVKQILEGMEKIEDPYSKLYILSEEMNDNT</sequence>
<keyword evidence="3" id="KW-1185">Reference proteome</keyword>
<comment type="caution">
    <text evidence="2">The sequence shown here is derived from an EMBL/GenBank/DDBJ whole genome shotgun (WGS) entry which is preliminary data.</text>
</comment>
<evidence type="ECO:0000313" key="3">
    <source>
        <dbReference type="Proteomes" id="UP000499080"/>
    </source>
</evidence>
<name>A0A4Y2IJU7_ARAVE</name>
<reference evidence="2 3" key="1">
    <citation type="journal article" date="2019" name="Sci. Rep.">
        <title>Orb-weaving spider Araneus ventricosus genome elucidates the spidroin gene catalogue.</title>
        <authorList>
            <person name="Kono N."/>
            <person name="Nakamura H."/>
            <person name="Ohtoshi R."/>
            <person name="Moran D.A.P."/>
            <person name="Shinohara A."/>
            <person name="Yoshida Y."/>
            <person name="Fujiwara M."/>
            <person name="Mori M."/>
            <person name="Tomita M."/>
            <person name="Arakawa K."/>
        </authorList>
    </citation>
    <scope>NUCLEOTIDE SEQUENCE [LARGE SCALE GENOMIC DNA]</scope>
</reference>
<dbReference type="AlphaFoldDB" id="A0A4Y2IJU7"/>
<gene>
    <name evidence="2" type="ORF">AVEN_132222_1</name>
</gene>
<feature type="compositionally biased region" description="Polar residues" evidence="1">
    <location>
        <begin position="43"/>
        <end position="53"/>
    </location>
</feature>
<dbReference type="Proteomes" id="UP000499080">
    <property type="component" value="Unassembled WGS sequence"/>
</dbReference>
<accession>A0A4Y2IJU7</accession>
<evidence type="ECO:0000256" key="1">
    <source>
        <dbReference type="SAM" id="MobiDB-lite"/>
    </source>
</evidence>
<evidence type="ECO:0000313" key="2">
    <source>
        <dbReference type="EMBL" id="GBM78081.1"/>
    </source>
</evidence>
<dbReference type="EMBL" id="BGPR01002732">
    <property type="protein sequence ID" value="GBM78081.1"/>
    <property type="molecule type" value="Genomic_DNA"/>
</dbReference>
<protein>
    <submittedName>
        <fullName evidence="2">Uncharacterized protein</fullName>
    </submittedName>
</protein>